<evidence type="ECO:0000313" key="2">
    <source>
        <dbReference type="EMBL" id="JAD16907.1"/>
    </source>
</evidence>
<accession>A0A0A9U6A7</accession>
<reference evidence="2" key="1">
    <citation type="submission" date="2014-09" db="EMBL/GenBank/DDBJ databases">
        <authorList>
            <person name="Magalhaes I.L.F."/>
            <person name="Oliveira U."/>
            <person name="Santos F.R."/>
            <person name="Vidigal T.H.D.A."/>
            <person name="Brescovit A.D."/>
            <person name="Santos A.J."/>
        </authorList>
    </citation>
    <scope>NUCLEOTIDE SEQUENCE</scope>
    <source>
        <tissue evidence="2">Shoot tissue taken approximately 20 cm above the soil surface</tissue>
    </source>
</reference>
<organism evidence="2">
    <name type="scientific">Arundo donax</name>
    <name type="common">Giant reed</name>
    <name type="synonym">Donax arundinaceus</name>
    <dbReference type="NCBI Taxonomy" id="35708"/>
    <lineage>
        <taxon>Eukaryota</taxon>
        <taxon>Viridiplantae</taxon>
        <taxon>Streptophyta</taxon>
        <taxon>Embryophyta</taxon>
        <taxon>Tracheophyta</taxon>
        <taxon>Spermatophyta</taxon>
        <taxon>Magnoliopsida</taxon>
        <taxon>Liliopsida</taxon>
        <taxon>Poales</taxon>
        <taxon>Poaceae</taxon>
        <taxon>PACMAD clade</taxon>
        <taxon>Arundinoideae</taxon>
        <taxon>Arundineae</taxon>
        <taxon>Arundo</taxon>
    </lineage>
</organism>
<name>A0A0A9U6A7_ARUDO</name>
<proteinExistence type="predicted"/>
<reference evidence="2" key="2">
    <citation type="journal article" date="2015" name="Data Brief">
        <title>Shoot transcriptome of the giant reed, Arundo donax.</title>
        <authorList>
            <person name="Barrero R.A."/>
            <person name="Guerrero F.D."/>
            <person name="Moolhuijzen P."/>
            <person name="Goolsby J.A."/>
            <person name="Tidwell J."/>
            <person name="Bellgard S.E."/>
            <person name="Bellgard M.I."/>
        </authorList>
    </citation>
    <scope>NUCLEOTIDE SEQUENCE</scope>
    <source>
        <tissue evidence="2">Shoot tissue taken approximately 20 cm above the soil surface</tissue>
    </source>
</reference>
<evidence type="ECO:0000256" key="1">
    <source>
        <dbReference type="SAM" id="MobiDB-lite"/>
    </source>
</evidence>
<feature type="compositionally biased region" description="Basic and acidic residues" evidence="1">
    <location>
        <begin position="12"/>
        <end position="21"/>
    </location>
</feature>
<protein>
    <submittedName>
        <fullName evidence="2">Uncharacterized protein</fullName>
    </submittedName>
</protein>
<sequence>MKLNTNFVKGVDSPKIEKASN</sequence>
<dbReference type="AlphaFoldDB" id="A0A0A9U6A7"/>
<dbReference type="EMBL" id="GBRH01280988">
    <property type="protein sequence ID" value="JAD16907.1"/>
    <property type="molecule type" value="Transcribed_RNA"/>
</dbReference>
<feature type="region of interest" description="Disordered" evidence="1">
    <location>
        <begin position="1"/>
        <end position="21"/>
    </location>
</feature>